<protein>
    <submittedName>
        <fullName evidence="1">Baseplate wedge subunit</fullName>
    </submittedName>
</protein>
<dbReference type="Proteomes" id="UP000020077">
    <property type="component" value="Unassembled WGS sequence"/>
</dbReference>
<reference evidence="1 2" key="1">
    <citation type="submission" date="2014-02" db="EMBL/GenBank/DDBJ databases">
        <title>Expanding our view of genomic diversity in Candidatus Accumulibacter clades.</title>
        <authorList>
            <person name="Skennerton C.T."/>
            <person name="Barr J.J."/>
            <person name="Slater F.R."/>
            <person name="Bond P.L."/>
            <person name="Tyson G.W."/>
        </authorList>
    </citation>
    <scope>NUCLEOTIDE SEQUENCE [LARGE SCALE GENOMIC DNA]</scope>
    <source>
        <strain evidence="2">BA-91</strain>
    </source>
</reference>
<organism evidence="1 2">
    <name type="scientific">Candidatus Accumulibacter phosphatis</name>
    <dbReference type="NCBI Taxonomy" id="327160"/>
    <lineage>
        <taxon>Bacteria</taxon>
        <taxon>Pseudomonadati</taxon>
        <taxon>Pseudomonadota</taxon>
        <taxon>Betaproteobacteria</taxon>
        <taxon>Candidatus Accumulibacter</taxon>
    </lineage>
</organism>
<dbReference type="EMBL" id="JDVG02000378">
    <property type="protein sequence ID" value="KFB72511.1"/>
    <property type="molecule type" value="Genomic_DNA"/>
</dbReference>
<evidence type="ECO:0000313" key="2">
    <source>
        <dbReference type="Proteomes" id="UP000020077"/>
    </source>
</evidence>
<dbReference type="NCBIfam" id="TIGR02243">
    <property type="entry name" value="putative baseplate assembly protein"/>
    <property type="match status" value="1"/>
</dbReference>
<evidence type="ECO:0000313" key="1">
    <source>
        <dbReference type="EMBL" id="KFB72511.1"/>
    </source>
</evidence>
<name>A0A080LV73_9PROT</name>
<proteinExistence type="predicted"/>
<gene>
    <name evidence="1" type="ORF">AW09_002293</name>
</gene>
<comment type="caution">
    <text evidence="1">The sequence shown here is derived from an EMBL/GenBank/DDBJ whole genome shotgun (WGS) entry which is preliminary data.</text>
</comment>
<dbReference type="AlphaFoldDB" id="A0A080LV73"/>
<sequence>MTRLGNEERLEDRARDLDGKGLNAFRLAYVTLDAAPKPAFAWLDVEFWNANALAPLPPREAFKIQGATRQRSGNPARAVAVVQVLPGTGNTLRLQIAPVGDYSTYLLSTTSAGLGAPDNALPLAMDPLLSTLPFKFRPGCFNLNCTPSEKGRPAPAEPEIDYLARDYDSFRHVLIAAMMRRVPGWSPSSEADLDQVLIDLVAADADEQADYHDRVMNERALATARKRVSLARHARLLDYHIHQGNQASTWLALEVAGMVDLPATSNDEFGVWSGRAWQDDDAVIFAIARDGGPWRRRCFAPLNRLRLYTWGKTVTALAAGSTEADLTAATPLTQAEAEALRDFFLGTHASQVPGPGAVDVNTAVDQLLIQEALNPETGTANGRRIAQRQLLQLLPLHGPIARAEALQDPFTGEWLVRVRWRAEDALRQNFCFVCDCAGQPVEDVSLFHANLLRVTQGRPRITTFRAPGQPLGGADERSFVASDSVSYEIVLRQAGSASPLRGVLCPLPASPLAYRASAPGGETPTRTTAQVMVQGFAEPWQEQSDLIESQGDDQHFIVETDELGGSSLRFGDGSNGAALPTGAFVQCRYRVGQGSQGNVGADSLVGFVDASGAVQRVWNPFDVTDGRDPETAAEIVRRVPEAYRQHQLRAVTLDDYARRAEELPGVAHARARYAWTGSWRCVQVAIDPAGSIELTEPLRRALADHLDAVRLIGEDLEVRAAHYVPLDIKLTLCAQPAYWPEDLRAALEEEFSDGWTRDGRHGFFHPDRWTFGQSLYASQLIGRALAVTGVGRVLRASMRRWNPGSGGGLTEIDIDPSALPESRLEKIPVGPFEIIVVGNDPDHLETGRIRFEITGGRR</sequence>
<accession>A0A080LV73</accession>
<dbReference type="InterPro" id="IPR011749">
    <property type="entry name" value="CHP02243"/>
</dbReference>